<dbReference type="Pfam" id="PF00005">
    <property type="entry name" value="ABC_tran"/>
    <property type="match status" value="1"/>
</dbReference>
<dbReference type="InterPro" id="IPR011527">
    <property type="entry name" value="ABC1_TM_dom"/>
</dbReference>
<dbReference type="FunFam" id="3.40.50.300:FF:000287">
    <property type="entry name" value="Multidrug ABC transporter ATP-binding protein"/>
    <property type="match status" value="1"/>
</dbReference>
<keyword evidence="5" id="KW-0547">Nucleotide-binding</keyword>
<keyword evidence="4" id="KW-0812">Transmembrane</keyword>
<evidence type="ECO:0000256" key="8">
    <source>
        <dbReference type="ARBA" id="ARBA00023136"/>
    </source>
</evidence>
<dbReference type="InterPro" id="IPR027417">
    <property type="entry name" value="P-loop_NTPase"/>
</dbReference>
<dbReference type="InterPro" id="IPR003439">
    <property type="entry name" value="ABC_transporter-like_ATP-bd"/>
</dbReference>
<dbReference type="InterPro" id="IPR003593">
    <property type="entry name" value="AAA+_ATPase"/>
</dbReference>
<dbReference type="RefSeq" id="WP_184092381.1">
    <property type="nucleotide sequence ID" value="NZ_AP023367.1"/>
</dbReference>
<keyword evidence="7" id="KW-1133">Transmembrane helix</keyword>
<evidence type="ECO:0000313" key="10">
    <source>
        <dbReference type="Proteomes" id="UP000515561"/>
    </source>
</evidence>
<dbReference type="AlphaFoldDB" id="A0A6S6R7J0"/>
<dbReference type="Proteomes" id="UP000515561">
    <property type="component" value="Chromosome"/>
</dbReference>
<dbReference type="InterPro" id="IPR036640">
    <property type="entry name" value="ABC1_TM_sf"/>
</dbReference>
<comment type="subcellular location">
    <subcellularLocation>
        <location evidence="1">Cell membrane</location>
        <topology evidence="1">Multi-pass membrane protein</topology>
    </subcellularLocation>
</comment>
<dbReference type="SMART" id="SM00382">
    <property type="entry name" value="AAA"/>
    <property type="match status" value="1"/>
</dbReference>
<dbReference type="CDD" id="cd18547">
    <property type="entry name" value="ABC_6TM_Tm288_like"/>
    <property type="match status" value="1"/>
</dbReference>
<proteinExistence type="predicted"/>
<keyword evidence="2" id="KW-0813">Transport</keyword>
<evidence type="ECO:0000256" key="6">
    <source>
        <dbReference type="ARBA" id="ARBA00022840"/>
    </source>
</evidence>
<dbReference type="Gene3D" id="1.20.1560.10">
    <property type="entry name" value="ABC transporter type 1, transmembrane domain"/>
    <property type="match status" value="1"/>
</dbReference>
<dbReference type="EMBL" id="AP023367">
    <property type="protein sequence ID" value="BCJ95997.1"/>
    <property type="molecule type" value="Genomic_DNA"/>
</dbReference>
<dbReference type="KEGG" id="acel:acsn021_35660"/>
<accession>A0A6S6R7J0</accession>
<keyword evidence="6" id="KW-0067">ATP-binding</keyword>
<dbReference type="GO" id="GO:0005524">
    <property type="term" value="F:ATP binding"/>
    <property type="evidence" value="ECO:0007669"/>
    <property type="project" value="UniProtKB-KW"/>
</dbReference>
<dbReference type="CDD" id="cd03254">
    <property type="entry name" value="ABCC_Glucan_exporter_like"/>
    <property type="match status" value="1"/>
</dbReference>
<dbReference type="GO" id="GO:0016887">
    <property type="term" value="F:ATP hydrolysis activity"/>
    <property type="evidence" value="ECO:0007669"/>
    <property type="project" value="InterPro"/>
</dbReference>
<keyword evidence="8" id="KW-0472">Membrane</keyword>
<dbReference type="SUPFAM" id="SSF52540">
    <property type="entry name" value="P-loop containing nucleoside triphosphate hydrolases"/>
    <property type="match status" value="1"/>
</dbReference>
<dbReference type="PANTHER" id="PTHR43394">
    <property type="entry name" value="ATP-DEPENDENT PERMEASE MDL1, MITOCHONDRIAL"/>
    <property type="match status" value="1"/>
</dbReference>
<keyword evidence="3" id="KW-1003">Cell membrane</keyword>
<dbReference type="InterPro" id="IPR039421">
    <property type="entry name" value="Type_1_exporter"/>
</dbReference>
<evidence type="ECO:0000256" key="1">
    <source>
        <dbReference type="ARBA" id="ARBA00004651"/>
    </source>
</evidence>
<evidence type="ECO:0000256" key="7">
    <source>
        <dbReference type="ARBA" id="ARBA00022989"/>
    </source>
</evidence>
<evidence type="ECO:0000256" key="5">
    <source>
        <dbReference type="ARBA" id="ARBA00022741"/>
    </source>
</evidence>
<sequence>MAGPMGGKRPGAKPQNVKKTLSRIFSYMQEYKVQLILILFTIMLSAGAQVAGTSFLRKVVDGYLTPLAKEYDSMLFKGFIEVLILMGAIYVMGACSTYLYSRLMLNVSTRTLYKIRMDLFRKMESFPIKYFDTHTHGDLMSRYTNDTDTIREMLSNSVANFISSVITVSSVFIMMILFSWQLTILVVIMLFIMLNIIKKLGGKSGAYFKEQQIHLGKVNGYIEEMFEGQKVVKVFCHEDAAKEEFDKLNSQLCEAATNANTFASVLFPIMGNLSHLLYAITAIFGGILSVSGVLSIGTVVAFMQYTRSFSQPITQISQQLNSVLTALAGAERIFQMIDEEPEVDEGYVTMVNARFDATGKLVETEERTGIWAWKHPHKSDNTITYTQVKGEVEFDNVVFGYEENKTVLNGISLYAKVGQKIAFVGSTGAGKTTITNLINRFYDVPDGKIRYDGININKIKKDDLRRSLSMVLQDSHLFTGTVMDNIRYGKLDATDDEVIAAAKLANAHSFIKHLPQGYQTLLTADGANLSQGQRQLITIARAAVADPPVLILDEATSSIDTRTEALIEKGMDRLMEGRTVFVIAHRLSTVRNSHAIMVLENGRIIERGNHNQLIKQQGKYYQLYTGMFELS</sequence>
<dbReference type="SUPFAM" id="SSF90123">
    <property type="entry name" value="ABC transporter transmembrane region"/>
    <property type="match status" value="1"/>
</dbReference>
<reference evidence="9 10" key="1">
    <citation type="journal article" date="2016" name="Int. J. Syst. Evol. Microbiol.">
        <title>Descriptions of Anaerotaenia torta gen. nov., sp. nov. and Anaerocolumna cellulosilytica gen. nov., sp. nov. isolated from a methanogenic reactor of cattle waste.</title>
        <authorList>
            <person name="Uek A."/>
            <person name="Ohtaki Y."/>
            <person name="Kaku N."/>
            <person name="Ueki K."/>
        </authorList>
    </citation>
    <scope>NUCLEOTIDE SEQUENCE [LARGE SCALE GENOMIC DNA]</scope>
    <source>
        <strain evidence="9 10">SN021</strain>
    </source>
</reference>
<dbReference type="Gene3D" id="3.40.50.300">
    <property type="entry name" value="P-loop containing nucleotide triphosphate hydrolases"/>
    <property type="match status" value="1"/>
</dbReference>
<dbReference type="FunFam" id="1.20.1560.10:FF:000011">
    <property type="entry name" value="Multidrug ABC transporter ATP-binding protein"/>
    <property type="match status" value="1"/>
</dbReference>
<organism evidence="9 10">
    <name type="scientific">Anaerocolumna cellulosilytica</name>
    <dbReference type="NCBI Taxonomy" id="433286"/>
    <lineage>
        <taxon>Bacteria</taxon>
        <taxon>Bacillati</taxon>
        <taxon>Bacillota</taxon>
        <taxon>Clostridia</taxon>
        <taxon>Lachnospirales</taxon>
        <taxon>Lachnospiraceae</taxon>
        <taxon>Anaerocolumna</taxon>
    </lineage>
</organism>
<dbReference type="Pfam" id="PF00664">
    <property type="entry name" value="ABC_membrane"/>
    <property type="match status" value="1"/>
</dbReference>
<evidence type="ECO:0000256" key="2">
    <source>
        <dbReference type="ARBA" id="ARBA00022448"/>
    </source>
</evidence>
<evidence type="ECO:0000256" key="4">
    <source>
        <dbReference type="ARBA" id="ARBA00022692"/>
    </source>
</evidence>
<dbReference type="PROSITE" id="PS00211">
    <property type="entry name" value="ABC_TRANSPORTER_1"/>
    <property type="match status" value="1"/>
</dbReference>
<name>A0A6S6R7J0_9FIRM</name>
<dbReference type="PROSITE" id="PS50893">
    <property type="entry name" value="ABC_TRANSPORTER_2"/>
    <property type="match status" value="1"/>
</dbReference>
<gene>
    <name evidence="9" type="ORF">acsn021_35660</name>
</gene>
<evidence type="ECO:0000256" key="3">
    <source>
        <dbReference type="ARBA" id="ARBA00022475"/>
    </source>
</evidence>
<dbReference type="GO" id="GO:0005886">
    <property type="term" value="C:plasma membrane"/>
    <property type="evidence" value="ECO:0007669"/>
    <property type="project" value="UniProtKB-SubCell"/>
</dbReference>
<dbReference type="GO" id="GO:0015421">
    <property type="term" value="F:ABC-type oligopeptide transporter activity"/>
    <property type="evidence" value="ECO:0007669"/>
    <property type="project" value="TreeGrafter"/>
</dbReference>
<evidence type="ECO:0000313" key="9">
    <source>
        <dbReference type="EMBL" id="BCJ95997.1"/>
    </source>
</evidence>
<dbReference type="InterPro" id="IPR017871">
    <property type="entry name" value="ABC_transporter-like_CS"/>
</dbReference>
<dbReference type="PANTHER" id="PTHR43394:SF1">
    <property type="entry name" value="ATP-BINDING CASSETTE SUB-FAMILY B MEMBER 10, MITOCHONDRIAL"/>
    <property type="match status" value="1"/>
</dbReference>
<dbReference type="PROSITE" id="PS50929">
    <property type="entry name" value="ABC_TM1F"/>
    <property type="match status" value="1"/>
</dbReference>
<protein>
    <submittedName>
        <fullName evidence="9">ABC transporter</fullName>
    </submittedName>
</protein>
<keyword evidence="10" id="KW-1185">Reference proteome</keyword>